<dbReference type="Pfam" id="PF13191">
    <property type="entry name" value="AAA_16"/>
    <property type="match status" value="1"/>
</dbReference>
<name>M2NS67_9PSEU</name>
<dbReference type="PRINTS" id="PR00364">
    <property type="entry name" value="DISEASERSIST"/>
</dbReference>
<protein>
    <submittedName>
        <fullName evidence="2">Putative ATP/GTP-binding protein</fullName>
    </submittedName>
</protein>
<evidence type="ECO:0000313" key="3">
    <source>
        <dbReference type="Proteomes" id="UP000014137"/>
    </source>
</evidence>
<dbReference type="AlphaFoldDB" id="M2NS67"/>
<dbReference type="Gene3D" id="1.25.40.10">
    <property type="entry name" value="Tetratricopeptide repeat domain"/>
    <property type="match status" value="3"/>
</dbReference>
<sequence>MPSNPPGSDGTPDPLRPSVYEIRDGQGVQVGNHNVQHNTYEQHVHAPAVITPMEQVDAPAGLIDLPERSPLFVGRDEDMRRLRDALTASTSRSVVVTAMHGLGGIGKSTLAAHYAERYRAGHSLVWWITADAPTSIDTGLARLAVALQPAVGSLPLEQQTEHGLRWLATHDGWLLILDDLSAPKDAAKVLDRLPAGQVLITSRRTTGWHEITTAPLALDVLKPGQARELLTRILTHHDPAADTDGVDTLCAELGHLPLAIEQAGAFMAETGTTAGKYLDLLGRYPATMYGETAEGGNTQRTMARIWRVTLDRLADTPLASQVLRVLAWYAPDHIPTTLLSDLDDELAVIKALGRLAAYAMITRSGEAISVHRLVQAVTRTADPDDPHRTPAGVAHARDHATRALSRVFRPLDPEAPRDWPGLQTLMPHAQALVSHTDPKDDNGDIVLVLSRLGEFLGNQGAVTTARGYLDRCLTGCERVLGPEHPGTLTARNNLAGAYESEGNLGQAIRLYEATLADRERVLGPDDAETLVSRSNLAHAYRTAGNLRHAIPLHEATLADRERVLGPDHPDTLTSGNNLAGAYASAGDLGRAIPLYKAILAGRERVLGVDHPGTLTSRNNLAGAYRSAGDPGQAIPLYEATLADCERVLGPDHPKTLSSRNNLAGAYEMAGELGRAIPLHQATLADRERVLGPEHPSTLTSRNNLAAAYEMAGDLGQAIPLHEATLADCERVLGPDHPDTLISRNNLAYAYWLAGDPGRAIPLHEATLAARERVLGPGHPHTLSSRHNLAGAYESAGNLRQAIPLYEATLAAYKRILGRGHPETKAVRANLRRARGR</sequence>
<organism evidence="2 3">
    <name type="scientific">Amycolatopsis azurea DSM 43854</name>
    <dbReference type="NCBI Taxonomy" id="1238180"/>
    <lineage>
        <taxon>Bacteria</taxon>
        <taxon>Bacillati</taxon>
        <taxon>Actinomycetota</taxon>
        <taxon>Actinomycetes</taxon>
        <taxon>Pseudonocardiales</taxon>
        <taxon>Pseudonocardiaceae</taxon>
        <taxon>Amycolatopsis</taxon>
    </lineage>
</organism>
<dbReference type="GO" id="GO:0043531">
    <property type="term" value="F:ADP binding"/>
    <property type="evidence" value="ECO:0007669"/>
    <property type="project" value="InterPro"/>
</dbReference>
<dbReference type="InterPro" id="IPR027417">
    <property type="entry name" value="P-loop_NTPase"/>
</dbReference>
<dbReference type="InterPro" id="IPR053137">
    <property type="entry name" value="NLR-like"/>
</dbReference>
<dbReference type="Gene3D" id="3.40.50.300">
    <property type="entry name" value="P-loop containing nucleotide triphosphate hydrolases"/>
    <property type="match status" value="1"/>
</dbReference>
<evidence type="ECO:0000259" key="1">
    <source>
        <dbReference type="Pfam" id="PF13191"/>
    </source>
</evidence>
<dbReference type="SUPFAM" id="SSF52540">
    <property type="entry name" value="P-loop containing nucleoside triphosphate hydrolases"/>
    <property type="match status" value="1"/>
</dbReference>
<dbReference type="PATRIC" id="fig|1238180.3.peg.5118"/>
<proteinExistence type="predicted"/>
<dbReference type="SUPFAM" id="SSF48452">
    <property type="entry name" value="TPR-like"/>
    <property type="match status" value="3"/>
</dbReference>
<dbReference type="PANTHER" id="PTHR46082:SF6">
    <property type="entry name" value="AAA+ ATPASE DOMAIN-CONTAINING PROTEIN-RELATED"/>
    <property type="match status" value="1"/>
</dbReference>
<dbReference type="EMBL" id="ANMG01000050">
    <property type="protein sequence ID" value="EMD25194.1"/>
    <property type="molecule type" value="Genomic_DNA"/>
</dbReference>
<dbReference type="PANTHER" id="PTHR46082">
    <property type="entry name" value="ATP/GTP-BINDING PROTEIN-RELATED"/>
    <property type="match status" value="1"/>
</dbReference>
<dbReference type="RefSeq" id="WP_005161313.1">
    <property type="nucleotide sequence ID" value="NZ_ANMG01000050.1"/>
</dbReference>
<gene>
    <name evidence="2" type="ORF">C791_5203</name>
</gene>
<dbReference type="Proteomes" id="UP000014137">
    <property type="component" value="Unassembled WGS sequence"/>
</dbReference>
<reference evidence="2 3" key="1">
    <citation type="submission" date="2012-10" db="EMBL/GenBank/DDBJ databases">
        <title>Genome assembly of Amycolatopsis azurea DSM 43854.</title>
        <authorList>
            <person name="Khatri I."/>
            <person name="Kaur I."/>
            <person name="Subramanian S."/>
            <person name="Mayilraj S."/>
        </authorList>
    </citation>
    <scope>NUCLEOTIDE SEQUENCE [LARGE SCALE GENOMIC DNA]</scope>
    <source>
        <strain evidence="2 3">DSM 43854</strain>
    </source>
</reference>
<evidence type="ECO:0000313" key="2">
    <source>
        <dbReference type="EMBL" id="EMD25194.1"/>
    </source>
</evidence>
<dbReference type="Pfam" id="PF13424">
    <property type="entry name" value="TPR_12"/>
    <property type="match status" value="3"/>
</dbReference>
<dbReference type="InterPro" id="IPR011990">
    <property type="entry name" value="TPR-like_helical_dom_sf"/>
</dbReference>
<accession>M2NS67</accession>
<dbReference type="OrthoDB" id="3885120at2"/>
<dbReference type="Pfam" id="PF13374">
    <property type="entry name" value="TPR_10"/>
    <property type="match status" value="3"/>
</dbReference>
<comment type="caution">
    <text evidence="2">The sequence shown here is derived from an EMBL/GenBank/DDBJ whole genome shotgun (WGS) entry which is preliminary data.</text>
</comment>
<dbReference type="InterPro" id="IPR041664">
    <property type="entry name" value="AAA_16"/>
</dbReference>
<feature type="domain" description="Orc1-like AAA ATPase" evidence="1">
    <location>
        <begin position="72"/>
        <end position="182"/>
    </location>
</feature>